<evidence type="ECO:0000259" key="4">
    <source>
        <dbReference type="Pfam" id="PF13178"/>
    </source>
</evidence>
<dbReference type="Pfam" id="PF13178">
    <property type="entry name" value="DUF4005"/>
    <property type="match status" value="1"/>
</dbReference>
<evidence type="ECO:0000313" key="5">
    <source>
        <dbReference type="EMBL" id="JAT59897.1"/>
    </source>
</evidence>
<dbReference type="Pfam" id="PF00612">
    <property type="entry name" value="IQ"/>
    <property type="match status" value="1"/>
</dbReference>
<dbReference type="AlphaFoldDB" id="A0A1D1YZ25"/>
<protein>
    <submittedName>
        <fullName evidence="5">Protein IQ-DOMAIN 14</fullName>
    </submittedName>
</protein>
<dbReference type="EMBL" id="GDJX01008039">
    <property type="protein sequence ID" value="JAT59897.1"/>
    <property type="molecule type" value="Transcribed_RNA"/>
</dbReference>
<comment type="subunit">
    <text evidence="3">Binds to multiple calmodulin (CaM) in the presence of Ca(2+) and CaM-like proteins.</text>
</comment>
<dbReference type="GO" id="GO:0005516">
    <property type="term" value="F:calmodulin binding"/>
    <property type="evidence" value="ECO:0007669"/>
    <property type="project" value="UniProtKB-KW"/>
</dbReference>
<keyword evidence="1" id="KW-0112">Calmodulin-binding</keyword>
<evidence type="ECO:0000256" key="3">
    <source>
        <dbReference type="ARBA" id="ARBA00024378"/>
    </source>
</evidence>
<sequence>MGKRRNWIDLVKRIFGSDNKSKQEKKERRKRWLFGRLKSKRPITFPATSLGKTKTLRQVEEEQSKHALAVAVATAAAAEVAVAAAQAAAEVVRLTGTPMSYNKARENAAIKIQTAFRGYLARKALRALRGLVKLQALVRGRAVRRQTSATLKRLQSLIKIQEQVRAHRIHISGDDRDSEGKEHMHLTSKDLGGRSIKRNDKQWEGSSLSKKAIDAILINRQEAAFKRERAMEYAYSQQRNMNPCRHSLCTAKELETDRMSPRLSWLEQWVETQPWDRDIPEIFPVPSPSPDKRFHHLQHHIRDSQACVDSLQRSLDDLPQLRPVMRRLFNRSRRSFVRDDESFISSPSFPNYMTFTESAKARARSMSTPKQRIAATDILSHPRAPCANRQSSPFPSVCSEAAFAKPSRFQQATRDLQV</sequence>
<dbReference type="InterPro" id="IPR000048">
    <property type="entry name" value="IQ_motif_EF-hand-BS"/>
</dbReference>
<dbReference type="SMART" id="SM00015">
    <property type="entry name" value="IQ"/>
    <property type="match status" value="1"/>
</dbReference>
<dbReference type="InterPro" id="IPR025064">
    <property type="entry name" value="DUF4005"/>
</dbReference>
<reference evidence="5" key="1">
    <citation type="submission" date="2015-07" db="EMBL/GenBank/DDBJ databases">
        <title>Transcriptome Assembly of Anthurium amnicola.</title>
        <authorList>
            <person name="Suzuki J."/>
        </authorList>
    </citation>
    <scope>NUCLEOTIDE SEQUENCE</scope>
</reference>
<dbReference type="CDD" id="cd23767">
    <property type="entry name" value="IQCD"/>
    <property type="match status" value="1"/>
</dbReference>
<accession>A0A1D1YZ25</accession>
<gene>
    <name evidence="5" type="primary">IQD14_14</name>
    <name evidence="5" type="ORF">g.43405</name>
</gene>
<comment type="similarity">
    <text evidence="2">Belongs to the IQD family.</text>
</comment>
<evidence type="ECO:0000256" key="2">
    <source>
        <dbReference type="ARBA" id="ARBA00024341"/>
    </source>
</evidence>
<dbReference type="Gene3D" id="1.20.5.190">
    <property type="match status" value="1"/>
</dbReference>
<feature type="domain" description="DUF4005" evidence="4">
    <location>
        <begin position="326"/>
        <end position="401"/>
    </location>
</feature>
<dbReference type="PANTHER" id="PTHR32295:SF41">
    <property type="entry name" value="PROTEIN IQ-DOMAIN 11"/>
    <property type="match status" value="1"/>
</dbReference>
<proteinExistence type="inferred from homology"/>
<name>A0A1D1YZ25_9ARAE</name>
<evidence type="ECO:0000256" key="1">
    <source>
        <dbReference type="ARBA" id="ARBA00022860"/>
    </source>
</evidence>
<dbReference type="PANTHER" id="PTHR32295">
    <property type="entry name" value="IQ-DOMAIN 5-RELATED"/>
    <property type="match status" value="1"/>
</dbReference>
<dbReference type="PROSITE" id="PS50096">
    <property type="entry name" value="IQ"/>
    <property type="match status" value="2"/>
</dbReference>
<organism evidence="5">
    <name type="scientific">Anthurium amnicola</name>
    <dbReference type="NCBI Taxonomy" id="1678845"/>
    <lineage>
        <taxon>Eukaryota</taxon>
        <taxon>Viridiplantae</taxon>
        <taxon>Streptophyta</taxon>
        <taxon>Embryophyta</taxon>
        <taxon>Tracheophyta</taxon>
        <taxon>Spermatophyta</taxon>
        <taxon>Magnoliopsida</taxon>
        <taxon>Liliopsida</taxon>
        <taxon>Araceae</taxon>
        <taxon>Pothoideae</taxon>
        <taxon>Potheae</taxon>
        <taxon>Anthurium</taxon>
    </lineage>
</organism>